<dbReference type="EMBL" id="JACHBX010000003">
    <property type="protein sequence ID" value="MBB6134969.1"/>
    <property type="molecule type" value="Genomic_DNA"/>
</dbReference>
<keyword evidence="2" id="KW-1185">Reference proteome</keyword>
<dbReference type="AlphaFoldDB" id="A0A7X0CFH3"/>
<name>A0A7X0CFH3_9BURK</name>
<evidence type="ECO:0000313" key="2">
    <source>
        <dbReference type="Proteomes" id="UP000540787"/>
    </source>
</evidence>
<gene>
    <name evidence="1" type="ORF">HD842_003127</name>
</gene>
<protein>
    <submittedName>
        <fullName evidence="1">Transposase-like protein</fullName>
    </submittedName>
</protein>
<comment type="caution">
    <text evidence="1">The sequence shown here is derived from an EMBL/GenBank/DDBJ whole genome shotgun (WGS) entry which is preliminary data.</text>
</comment>
<sequence length="167" mass="19450">MSNSDYDKGGTVISFRFVKSGPHRVLLDYPRPVRAMMVPQPQGSLDRLAALIADSRSTERCCPHCACRQLNRHGQANNRQRFRCRQCLRTFNDLTGTPLARLRLREKWLDYIVMLREARSVRAAAAQVGVHSNTALRWRHRFLDETDKERLWPTYKLRHTFKKAGTK</sequence>
<reference evidence="1 2" key="1">
    <citation type="submission" date="2020-08" db="EMBL/GenBank/DDBJ databases">
        <title>The Agave Microbiome: Exploring the role of microbial communities in plant adaptations to desert environments.</title>
        <authorList>
            <person name="Partida-Martinez L.P."/>
        </authorList>
    </citation>
    <scope>NUCLEOTIDE SEQUENCE [LARGE SCALE GENOMIC DNA]</scope>
    <source>
        <strain evidence="1 2">AT3.2</strain>
    </source>
</reference>
<evidence type="ECO:0000313" key="1">
    <source>
        <dbReference type="EMBL" id="MBB6134969.1"/>
    </source>
</evidence>
<organism evidence="1 2">
    <name type="scientific">Massilia aurea</name>
    <dbReference type="NCBI Taxonomy" id="373040"/>
    <lineage>
        <taxon>Bacteria</taxon>
        <taxon>Pseudomonadati</taxon>
        <taxon>Pseudomonadota</taxon>
        <taxon>Betaproteobacteria</taxon>
        <taxon>Burkholderiales</taxon>
        <taxon>Oxalobacteraceae</taxon>
        <taxon>Telluria group</taxon>
        <taxon>Massilia</taxon>
    </lineage>
</organism>
<dbReference type="Proteomes" id="UP000540787">
    <property type="component" value="Unassembled WGS sequence"/>
</dbReference>
<dbReference type="RefSeq" id="WP_183555628.1">
    <property type="nucleotide sequence ID" value="NZ_JACHBX010000003.1"/>
</dbReference>
<proteinExistence type="predicted"/>
<accession>A0A7X0CFH3</accession>